<dbReference type="InterPro" id="IPR032783">
    <property type="entry name" value="AraC_lig"/>
</dbReference>
<evidence type="ECO:0000313" key="5">
    <source>
        <dbReference type="EMBL" id="SIS55231.1"/>
    </source>
</evidence>
<keyword evidence="6" id="KW-1185">Reference proteome</keyword>
<dbReference type="Pfam" id="PF12852">
    <property type="entry name" value="Cupin_6"/>
    <property type="match status" value="1"/>
</dbReference>
<evidence type="ECO:0000313" key="6">
    <source>
        <dbReference type="Proteomes" id="UP000185999"/>
    </source>
</evidence>
<protein>
    <submittedName>
        <fullName evidence="5">Transcriptional regulator, AraC family</fullName>
    </submittedName>
</protein>
<proteinExistence type="predicted"/>
<dbReference type="STRING" id="619304.SAMN05421760_102126"/>
<dbReference type="InterPro" id="IPR050204">
    <property type="entry name" value="AraC_XylS_family_regulators"/>
</dbReference>
<sequence length="320" mass="35395">MENTANMDALADVLKAIRLSANTYFCTDFSAPWGMEIEESQQGMFHIVVDNVCWLKHSKAEEPLYLSAGDIVAFPTGGAHWISDTPDSPKQPGSDVVENILNGNNPFQVNAEESHSGNNNTATTLLCGSFSYDSSIDHPFVRDLPCFIHIKASETPELAWLRSLVTVLAHESRHPSPGSSVMVDRLTEVLFIQLMRTYMTSTSNNVGYIAALADLQVGSALNLIHAEHNAYWSVERLGEAVALSRTAFTEKFSRMVGMPPKTYLINWRMQKAKAQLEGSDRAMIDIAEGAGYSSEAAFSKAFKQYFEQPPGQVRRNSNQH</sequence>
<dbReference type="RefSeq" id="WP_054340968.1">
    <property type="nucleotide sequence ID" value="NZ_FTOE01000002.1"/>
</dbReference>
<dbReference type="Pfam" id="PF12833">
    <property type="entry name" value="HTH_18"/>
    <property type="match status" value="1"/>
</dbReference>
<dbReference type="SMART" id="SM00342">
    <property type="entry name" value="HTH_ARAC"/>
    <property type="match status" value="1"/>
</dbReference>
<name>A0A1N7K108_9GAMM</name>
<dbReference type="Gene3D" id="1.10.10.60">
    <property type="entry name" value="Homeodomain-like"/>
    <property type="match status" value="2"/>
</dbReference>
<dbReference type="InterPro" id="IPR009057">
    <property type="entry name" value="Homeodomain-like_sf"/>
</dbReference>
<dbReference type="GO" id="GO:0043565">
    <property type="term" value="F:sequence-specific DNA binding"/>
    <property type="evidence" value="ECO:0007669"/>
    <property type="project" value="InterPro"/>
</dbReference>
<organism evidence="5 6">
    <name type="scientific">Neptunomonas antarctica</name>
    <dbReference type="NCBI Taxonomy" id="619304"/>
    <lineage>
        <taxon>Bacteria</taxon>
        <taxon>Pseudomonadati</taxon>
        <taxon>Pseudomonadota</taxon>
        <taxon>Gammaproteobacteria</taxon>
        <taxon>Oceanospirillales</taxon>
        <taxon>Oceanospirillaceae</taxon>
        <taxon>Neptunomonas</taxon>
    </lineage>
</organism>
<dbReference type="PANTHER" id="PTHR46796">
    <property type="entry name" value="HTH-TYPE TRANSCRIPTIONAL ACTIVATOR RHAS-RELATED"/>
    <property type="match status" value="1"/>
</dbReference>
<dbReference type="PROSITE" id="PS01124">
    <property type="entry name" value="HTH_ARAC_FAMILY_2"/>
    <property type="match status" value="1"/>
</dbReference>
<keyword evidence="1" id="KW-0805">Transcription regulation</keyword>
<evidence type="ECO:0000256" key="3">
    <source>
        <dbReference type="ARBA" id="ARBA00023163"/>
    </source>
</evidence>
<dbReference type="InterPro" id="IPR018062">
    <property type="entry name" value="HTH_AraC-typ_CS"/>
</dbReference>
<evidence type="ECO:0000256" key="2">
    <source>
        <dbReference type="ARBA" id="ARBA00023125"/>
    </source>
</evidence>
<dbReference type="InterPro" id="IPR018060">
    <property type="entry name" value="HTH_AraC"/>
</dbReference>
<keyword evidence="2" id="KW-0238">DNA-binding</keyword>
<dbReference type="AlphaFoldDB" id="A0A1N7K108"/>
<dbReference type="OrthoDB" id="9783876at2"/>
<dbReference type="SUPFAM" id="SSF46689">
    <property type="entry name" value="Homeodomain-like"/>
    <property type="match status" value="1"/>
</dbReference>
<dbReference type="Proteomes" id="UP000185999">
    <property type="component" value="Unassembled WGS sequence"/>
</dbReference>
<gene>
    <name evidence="5" type="ORF">SAMN05421760_102126</name>
</gene>
<evidence type="ECO:0000259" key="4">
    <source>
        <dbReference type="PROSITE" id="PS01124"/>
    </source>
</evidence>
<keyword evidence="3" id="KW-0804">Transcription</keyword>
<feature type="domain" description="HTH araC/xylS-type" evidence="4">
    <location>
        <begin position="218"/>
        <end position="316"/>
    </location>
</feature>
<dbReference type="PROSITE" id="PS00041">
    <property type="entry name" value="HTH_ARAC_FAMILY_1"/>
    <property type="match status" value="1"/>
</dbReference>
<accession>A0A1N7K108</accession>
<dbReference type="EMBL" id="FTOE01000002">
    <property type="protein sequence ID" value="SIS55231.1"/>
    <property type="molecule type" value="Genomic_DNA"/>
</dbReference>
<dbReference type="GO" id="GO:0003700">
    <property type="term" value="F:DNA-binding transcription factor activity"/>
    <property type="evidence" value="ECO:0007669"/>
    <property type="project" value="InterPro"/>
</dbReference>
<dbReference type="PANTHER" id="PTHR46796:SF7">
    <property type="entry name" value="ARAC FAMILY TRANSCRIPTIONAL REGULATOR"/>
    <property type="match status" value="1"/>
</dbReference>
<reference evidence="6" key="1">
    <citation type="submission" date="2017-01" db="EMBL/GenBank/DDBJ databases">
        <authorList>
            <person name="Varghese N."/>
            <person name="Submissions S."/>
        </authorList>
    </citation>
    <scope>NUCLEOTIDE SEQUENCE [LARGE SCALE GENOMIC DNA]</scope>
    <source>
        <strain evidence="6">DSM 22306</strain>
    </source>
</reference>
<evidence type="ECO:0000256" key="1">
    <source>
        <dbReference type="ARBA" id="ARBA00023015"/>
    </source>
</evidence>